<evidence type="ECO:0000256" key="1">
    <source>
        <dbReference type="SAM" id="Phobius"/>
    </source>
</evidence>
<keyword evidence="1" id="KW-0472">Membrane</keyword>
<dbReference type="HOGENOM" id="CLU_1599032_0_0_2"/>
<keyword evidence="1" id="KW-0812">Transmembrane</keyword>
<dbReference type="RefSeq" id="WP_004037842.1">
    <property type="nucleotide sequence ID" value="NZ_CM001555.1"/>
</dbReference>
<name>J1ANT5_9EURY</name>
<dbReference type="STRING" id="28892.Metli_0581"/>
<gene>
    <name evidence="2" type="ORF">Metli_0581</name>
</gene>
<sequence length="166" mass="17409">MNGETALRIITVTAFVFILVFMIAAGGVGGGVETMHAPTAETPAFIPTVKTTPIPEPSPEQTVILTPAPEPASADPVEGIWIVQGSSAGRLLLTAGGTGEMTTIIDEAESARVVAWAYDPEVRVGHLRAYRLTVPAEGDYVLYLDEEAGTLTMNGQGVVLTYARAP</sequence>
<dbReference type="EMBL" id="CM001555">
    <property type="protein sequence ID" value="EJG06548.1"/>
    <property type="molecule type" value="Genomic_DNA"/>
</dbReference>
<accession>J1ANT5</accession>
<protein>
    <submittedName>
        <fullName evidence="2">Uncharacterized protein</fullName>
    </submittedName>
</protein>
<evidence type="ECO:0000313" key="2">
    <source>
        <dbReference type="EMBL" id="EJG06548.1"/>
    </source>
</evidence>
<dbReference type="Proteomes" id="UP000005095">
    <property type="component" value="Chromosome"/>
</dbReference>
<dbReference type="OrthoDB" id="112222at2157"/>
<evidence type="ECO:0000313" key="3">
    <source>
        <dbReference type="Proteomes" id="UP000005095"/>
    </source>
</evidence>
<keyword evidence="3" id="KW-1185">Reference proteome</keyword>
<reference evidence="2 3" key="1">
    <citation type="submission" date="2011-08" db="EMBL/GenBank/DDBJ databases">
        <title>The complete genome of Methanofollis liminatans DSM 4140.</title>
        <authorList>
            <consortium name="US DOE Joint Genome Institute (JGI-PGF)"/>
            <person name="Lucas S."/>
            <person name="Han J."/>
            <person name="Lapidus A."/>
            <person name="Bruce D."/>
            <person name="Goodwin L."/>
            <person name="Pitluck S."/>
            <person name="Peters L."/>
            <person name="Kyrpides N."/>
            <person name="Mavromatis K."/>
            <person name="Ivanova N."/>
            <person name="Mikhailova N."/>
            <person name="Lu M."/>
            <person name="Detter J.C."/>
            <person name="Tapia R."/>
            <person name="Han C."/>
            <person name="Land M."/>
            <person name="Hauser L."/>
            <person name="Markowitz V."/>
            <person name="Cheng J.-F."/>
            <person name="Hugenholtz P."/>
            <person name="Woyke T."/>
            <person name="Wu D."/>
            <person name="Spring S."/>
            <person name="Schuler E."/>
            <person name="Brambilla E."/>
            <person name="Klenk H.-P."/>
            <person name="Eisen J.A."/>
        </authorList>
    </citation>
    <scope>NUCLEOTIDE SEQUENCE [LARGE SCALE GENOMIC DNA]</scope>
    <source>
        <strain evidence="2 3">DSM 4140</strain>
    </source>
</reference>
<feature type="transmembrane region" description="Helical" evidence="1">
    <location>
        <begin position="6"/>
        <end position="28"/>
    </location>
</feature>
<keyword evidence="1" id="KW-1133">Transmembrane helix</keyword>
<organism evidence="2 3">
    <name type="scientific">Methanofollis liminatans DSM 4140</name>
    <dbReference type="NCBI Taxonomy" id="28892"/>
    <lineage>
        <taxon>Archaea</taxon>
        <taxon>Methanobacteriati</taxon>
        <taxon>Methanobacteriota</taxon>
        <taxon>Stenosarchaea group</taxon>
        <taxon>Methanomicrobia</taxon>
        <taxon>Methanomicrobiales</taxon>
        <taxon>Methanomicrobiaceae</taxon>
        <taxon>Methanofollis</taxon>
    </lineage>
</organism>
<proteinExistence type="predicted"/>
<dbReference type="AlphaFoldDB" id="J1ANT5"/>